<proteinExistence type="predicted"/>
<evidence type="ECO:0000313" key="2">
    <source>
        <dbReference type="Proteomes" id="UP000245870"/>
    </source>
</evidence>
<evidence type="ECO:0000313" key="1">
    <source>
        <dbReference type="EMBL" id="PVX53363.1"/>
    </source>
</evidence>
<organism evidence="1 2">
    <name type="scientific">Hallella colorans</name>
    <dbReference type="NCBI Taxonomy" id="1703337"/>
    <lineage>
        <taxon>Bacteria</taxon>
        <taxon>Pseudomonadati</taxon>
        <taxon>Bacteroidota</taxon>
        <taxon>Bacteroidia</taxon>
        <taxon>Bacteroidales</taxon>
        <taxon>Prevotellaceae</taxon>
        <taxon>Hallella</taxon>
    </lineage>
</organism>
<reference evidence="1 2" key="1">
    <citation type="submission" date="2018-05" db="EMBL/GenBank/DDBJ databases">
        <title>Genomic Encyclopedia of Type Strains, Phase IV (KMG-IV): sequencing the most valuable type-strain genomes for metagenomic binning, comparative biology and taxonomic classification.</title>
        <authorList>
            <person name="Goeker M."/>
        </authorList>
    </citation>
    <scope>NUCLEOTIDE SEQUENCE [LARGE SCALE GENOMIC DNA]</scope>
    <source>
        <strain evidence="1 2">DSM 100333</strain>
    </source>
</reference>
<keyword evidence="2" id="KW-1185">Reference proteome</keyword>
<dbReference type="EMBL" id="QENY01000013">
    <property type="protein sequence ID" value="PVX53363.1"/>
    <property type="molecule type" value="Genomic_DNA"/>
</dbReference>
<accession>A0A2U0U6X0</accession>
<dbReference type="Proteomes" id="UP000245870">
    <property type="component" value="Unassembled WGS sequence"/>
</dbReference>
<gene>
    <name evidence="1" type="ORF">C7379_11325</name>
</gene>
<name>A0A2U0U6X0_9BACT</name>
<sequence>MTMAGFTDNVSCHANSHTSALLFKKREVDVCHDSHDQ</sequence>
<protein>
    <submittedName>
        <fullName evidence="1">Uncharacterized protein</fullName>
    </submittedName>
</protein>
<comment type="caution">
    <text evidence="1">The sequence shown here is derived from an EMBL/GenBank/DDBJ whole genome shotgun (WGS) entry which is preliminary data.</text>
</comment>
<dbReference type="AlphaFoldDB" id="A0A2U0U6X0"/>